<keyword evidence="1" id="KW-0812">Transmembrane</keyword>
<evidence type="ECO:0000313" key="4">
    <source>
        <dbReference type="Proteomes" id="UP000293172"/>
    </source>
</evidence>
<dbReference type="InterPro" id="IPR025588">
    <property type="entry name" value="YcxB-like_C"/>
</dbReference>
<dbReference type="Pfam" id="PF14317">
    <property type="entry name" value="YcxB"/>
    <property type="match status" value="1"/>
</dbReference>
<reference evidence="3 4" key="1">
    <citation type="submission" date="2018-06" db="EMBL/GenBank/DDBJ databases">
        <title>Three novel Pseudomonas species isolated from symptomatic oak.</title>
        <authorList>
            <person name="Bueno-Gonzalez V."/>
            <person name="Brady C."/>
        </authorList>
    </citation>
    <scope>NUCLEOTIDE SEQUENCE [LARGE SCALE GENOMIC DNA]</scope>
    <source>
        <strain evidence="3 4">P6B</strain>
    </source>
</reference>
<proteinExistence type="predicted"/>
<evidence type="ECO:0000259" key="2">
    <source>
        <dbReference type="Pfam" id="PF14317"/>
    </source>
</evidence>
<organism evidence="3 4">
    <name type="scientific">Phytopseudomonas dryadis</name>
    <dbReference type="NCBI Taxonomy" id="2487520"/>
    <lineage>
        <taxon>Bacteria</taxon>
        <taxon>Pseudomonadati</taxon>
        <taxon>Pseudomonadota</taxon>
        <taxon>Gammaproteobacteria</taxon>
        <taxon>Pseudomonadales</taxon>
        <taxon>Pseudomonadaceae</taxon>
        <taxon>Phytopseudomonas</taxon>
    </lineage>
</organism>
<dbReference type="OrthoDB" id="9979346at2"/>
<dbReference type="AlphaFoldDB" id="A0A4Q9R5D1"/>
<gene>
    <name evidence="3" type="ORF">DNK44_07145</name>
</gene>
<dbReference type="Proteomes" id="UP000293172">
    <property type="component" value="Unassembled WGS sequence"/>
</dbReference>
<keyword evidence="1" id="KW-1133">Transmembrane helix</keyword>
<feature type="domain" description="YcxB-like C-terminal" evidence="2">
    <location>
        <begin position="100"/>
        <end position="157"/>
    </location>
</feature>
<sequence length="217" mass="24884">MRAWNISSHFSAFDSGIVFFIVSFRSLRNRLVFVFLWLIFAVLYIPWSESGFKLILVYLLIGAVLCGAYCILGIAVYSLIFMAKLRKSGLLLGHIEHQVSEDGIRQYSSGVDVAFAWSAVRSITMFKRYIVLELKIPSFYMTLKKRGFESERASDAFYREVMSVIGQRASHADSYRTKRLTSEALELETNNEAAVELSKKLGRSPTLEEVRSHRWTR</sequence>
<dbReference type="EMBL" id="QJUL01000007">
    <property type="protein sequence ID" value="TBU95687.1"/>
    <property type="molecule type" value="Genomic_DNA"/>
</dbReference>
<protein>
    <recommendedName>
        <fullName evidence="2">YcxB-like C-terminal domain-containing protein</fullName>
    </recommendedName>
</protein>
<comment type="caution">
    <text evidence="3">The sequence shown here is derived from an EMBL/GenBank/DDBJ whole genome shotgun (WGS) entry which is preliminary data.</text>
</comment>
<evidence type="ECO:0000256" key="1">
    <source>
        <dbReference type="SAM" id="Phobius"/>
    </source>
</evidence>
<accession>A0A4Q9R5D1</accession>
<keyword evidence="1" id="KW-0472">Membrane</keyword>
<feature type="transmembrane region" description="Helical" evidence="1">
    <location>
        <begin position="31"/>
        <end position="48"/>
    </location>
</feature>
<name>A0A4Q9R5D1_9GAMM</name>
<evidence type="ECO:0000313" key="3">
    <source>
        <dbReference type="EMBL" id="TBU95687.1"/>
    </source>
</evidence>
<dbReference type="RefSeq" id="WP_131197639.1">
    <property type="nucleotide sequence ID" value="NZ_QJUL01000007.1"/>
</dbReference>
<feature type="transmembrane region" description="Helical" evidence="1">
    <location>
        <begin position="54"/>
        <end position="80"/>
    </location>
</feature>